<keyword evidence="2" id="KW-1185">Reference proteome</keyword>
<reference evidence="1" key="1">
    <citation type="submission" date="2018-04" db="EMBL/GenBank/DDBJ databases">
        <title>Whole genome sequencing of Hypsizygus marmoreus.</title>
        <authorList>
            <person name="Choi I.-G."/>
            <person name="Min B."/>
            <person name="Kim J.-G."/>
            <person name="Kim S."/>
            <person name="Oh Y.-L."/>
            <person name="Kong W.-S."/>
            <person name="Park H."/>
            <person name="Jeong J."/>
            <person name="Song E.-S."/>
        </authorList>
    </citation>
    <scope>NUCLEOTIDE SEQUENCE [LARGE SCALE GENOMIC DNA]</scope>
    <source>
        <strain evidence="1">51987-8</strain>
    </source>
</reference>
<sequence>MNGETWMELNNAWIVHSPSSTLCAPSSALHPAMINLFFCSFRQLGRPHFDVSESTAEKVARAIGGVVLHIFELPFLPGLEINTLDTSAFLLSSSANPGHTRFFLGIDRARDEQATSLLANTNTTVSYDAETLRISIQNGMMKMWMSVVASFYTLILTADLQEILVISSKLPRNLATIEEESTTK</sequence>
<comment type="caution">
    <text evidence="1">The sequence shown here is derived from an EMBL/GenBank/DDBJ whole genome shotgun (WGS) entry which is preliminary data.</text>
</comment>
<dbReference type="InParanoid" id="A0A369JYS3"/>
<proteinExistence type="predicted"/>
<dbReference type="EMBL" id="LUEZ02000042">
    <property type="protein sequence ID" value="RDB24584.1"/>
    <property type="molecule type" value="Genomic_DNA"/>
</dbReference>
<protein>
    <submittedName>
        <fullName evidence="1">Uncharacterized protein</fullName>
    </submittedName>
</protein>
<evidence type="ECO:0000313" key="1">
    <source>
        <dbReference type="EMBL" id="RDB24584.1"/>
    </source>
</evidence>
<organism evidence="1 2">
    <name type="scientific">Hypsizygus marmoreus</name>
    <name type="common">White beech mushroom</name>
    <name type="synonym">Agaricus marmoreus</name>
    <dbReference type="NCBI Taxonomy" id="39966"/>
    <lineage>
        <taxon>Eukaryota</taxon>
        <taxon>Fungi</taxon>
        <taxon>Dikarya</taxon>
        <taxon>Basidiomycota</taxon>
        <taxon>Agaricomycotina</taxon>
        <taxon>Agaricomycetes</taxon>
        <taxon>Agaricomycetidae</taxon>
        <taxon>Agaricales</taxon>
        <taxon>Tricholomatineae</taxon>
        <taxon>Lyophyllaceae</taxon>
        <taxon>Hypsizygus</taxon>
    </lineage>
</organism>
<dbReference type="Proteomes" id="UP000076154">
    <property type="component" value="Unassembled WGS sequence"/>
</dbReference>
<dbReference type="AlphaFoldDB" id="A0A369JYS3"/>
<name>A0A369JYS3_HYPMA</name>
<evidence type="ECO:0000313" key="2">
    <source>
        <dbReference type="Proteomes" id="UP000076154"/>
    </source>
</evidence>
<accession>A0A369JYS3</accession>
<gene>
    <name evidence="1" type="ORF">Hypma_008252</name>
</gene>